<comment type="function">
    <text evidence="4">Catalyzes the NADPH-dependent reduction of ketopantoate into pantoic acid.</text>
</comment>
<evidence type="ECO:0000259" key="6">
    <source>
        <dbReference type="Pfam" id="PF08546"/>
    </source>
</evidence>
<dbReference type="Proteomes" id="UP000570010">
    <property type="component" value="Unassembled WGS sequence"/>
</dbReference>
<dbReference type="UniPathway" id="UPA00028">
    <property type="reaction ID" value="UER00004"/>
</dbReference>
<dbReference type="NCBIfam" id="TIGR00745">
    <property type="entry name" value="apbA_panE"/>
    <property type="match status" value="1"/>
</dbReference>
<dbReference type="Proteomes" id="UP000472971">
    <property type="component" value="Unassembled WGS sequence"/>
</dbReference>
<keyword evidence="4" id="KW-0566">Pantothenate biosynthesis</keyword>
<dbReference type="FunFam" id="3.40.50.720:FF:000307">
    <property type="entry name" value="2-dehydropantoate 2-reductase"/>
    <property type="match status" value="1"/>
</dbReference>
<comment type="catalytic activity">
    <reaction evidence="4">
        <text>(R)-pantoate + NADP(+) = 2-dehydropantoate + NADPH + H(+)</text>
        <dbReference type="Rhea" id="RHEA:16233"/>
        <dbReference type="ChEBI" id="CHEBI:11561"/>
        <dbReference type="ChEBI" id="CHEBI:15378"/>
        <dbReference type="ChEBI" id="CHEBI:15980"/>
        <dbReference type="ChEBI" id="CHEBI:57783"/>
        <dbReference type="ChEBI" id="CHEBI:58349"/>
        <dbReference type="EC" id="1.1.1.169"/>
    </reaction>
</comment>
<organism evidence="8 9">
    <name type="scientific">Bacillus aquiflavi</name>
    <dbReference type="NCBI Taxonomy" id="2672567"/>
    <lineage>
        <taxon>Bacteria</taxon>
        <taxon>Bacillati</taxon>
        <taxon>Bacillota</taxon>
        <taxon>Bacilli</taxon>
        <taxon>Bacillales</taxon>
        <taxon>Bacillaceae</taxon>
        <taxon>Bacillus</taxon>
    </lineage>
</organism>
<dbReference type="Gene3D" id="1.10.1040.10">
    <property type="entry name" value="N-(1-d-carboxylethyl)-l-norvaline Dehydrogenase, domain 2"/>
    <property type="match status" value="1"/>
</dbReference>
<dbReference type="GO" id="GO:0005737">
    <property type="term" value="C:cytoplasm"/>
    <property type="evidence" value="ECO:0007669"/>
    <property type="project" value="TreeGrafter"/>
</dbReference>
<reference evidence="8 9" key="1">
    <citation type="submission" date="2020-02" db="EMBL/GenBank/DDBJ databases">
        <title>Bacillus aquiflavi sp. nov., isolated from yellow water of strong flavor Chinese baijiu in Yibin region of China.</title>
        <authorList>
            <person name="Xie J."/>
        </authorList>
    </citation>
    <scope>NUCLEOTIDE SEQUENCE [LARGE SCALE GENOMIC DNA]</scope>
    <source>
        <strain evidence="8 9">3H-10</strain>
    </source>
</reference>
<evidence type="ECO:0000313" key="8">
    <source>
        <dbReference type="EMBL" id="NEY81077.1"/>
    </source>
</evidence>
<reference evidence="7 10" key="2">
    <citation type="submission" date="2020-07" db="EMBL/GenBank/DDBJ databases">
        <authorList>
            <person name="Feng H."/>
        </authorList>
    </citation>
    <scope>NUCLEOTIDE SEQUENCE [LARGE SCALE GENOMIC DNA]</scope>
    <source>
        <strain evidence="10">s-12</strain>
        <strain evidence="7">S-12</strain>
    </source>
</reference>
<evidence type="ECO:0000313" key="9">
    <source>
        <dbReference type="Proteomes" id="UP000472971"/>
    </source>
</evidence>
<evidence type="ECO:0000259" key="5">
    <source>
        <dbReference type="Pfam" id="PF02558"/>
    </source>
</evidence>
<name>A0A6B3VXQ3_9BACI</name>
<evidence type="ECO:0000313" key="7">
    <source>
        <dbReference type="EMBL" id="MBA4536709.1"/>
    </source>
</evidence>
<dbReference type="EMBL" id="JAAIWN010000010">
    <property type="protein sequence ID" value="NEY81077.1"/>
    <property type="molecule type" value="Genomic_DNA"/>
</dbReference>
<accession>A0A6B3VXQ3</accession>
<evidence type="ECO:0000256" key="1">
    <source>
        <dbReference type="ARBA" id="ARBA00007870"/>
    </source>
</evidence>
<dbReference type="GO" id="GO:0008677">
    <property type="term" value="F:2-dehydropantoate 2-reductase activity"/>
    <property type="evidence" value="ECO:0007669"/>
    <property type="project" value="UniProtKB-EC"/>
</dbReference>
<keyword evidence="3 4" id="KW-0560">Oxidoreductase</keyword>
<dbReference type="PANTHER" id="PTHR21708:SF26">
    <property type="entry name" value="2-DEHYDROPANTOATE 2-REDUCTASE"/>
    <property type="match status" value="1"/>
</dbReference>
<comment type="similarity">
    <text evidence="1 4">Belongs to the ketopantoate reductase family.</text>
</comment>
<dbReference type="InterPro" id="IPR013332">
    <property type="entry name" value="KPR_N"/>
</dbReference>
<evidence type="ECO:0000256" key="3">
    <source>
        <dbReference type="ARBA" id="ARBA00023002"/>
    </source>
</evidence>
<dbReference type="RefSeq" id="WP_163241148.1">
    <property type="nucleotide sequence ID" value="NZ_CP082780.1"/>
</dbReference>
<evidence type="ECO:0000313" key="10">
    <source>
        <dbReference type="Proteomes" id="UP000570010"/>
    </source>
</evidence>
<dbReference type="InterPro" id="IPR003710">
    <property type="entry name" value="ApbA"/>
</dbReference>
<evidence type="ECO:0000256" key="2">
    <source>
        <dbReference type="ARBA" id="ARBA00022857"/>
    </source>
</evidence>
<feature type="domain" description="Ketopantoate reductase N-terminal" evidence="5">
    <location>
        <begin position="3"/>
        <end position="151"/>
    </location>
</feature>
<dbReference type="Pfam" id="PF02558">
    <property type="entry name" value="ApbA"/>
    <property type="match status" value="1"/>
</dbReference>
<sequence>MNIVVLGAGALGAYFGARLQEAGQNVTYLVRSIRAQQLKNNGLKIHSVKGDYTVEHLHAVESTAEIEQADLVLLAVKGYHLQGTFPQLKQLVDKGAKVLPVLNGIEHFELLQQQLGKENVIGGLSFIIATLNEAGHVVHTSDQHNLVFGPLTPSQEPFCNQLKQITDKANINNHLSDHILFDLWKKYMFITAFSGITTAGNFPIGEAVKHASTFTIVKQALNEMKSLANAYQIPLTDHEVTTAIEQIKDFTPESTSSMHQDKRKGLTLEVEHLQGGAIRLAKKVNMRLPVVETLYGLIKPYENNSLS</sequence>
<dbReference type="InterPro" id="IPR036291">
    <property type="entry name" value="NAD(P)-bd_dom_sf"/>
</dbReference>
<proteinExistence type="inferred from homology"/>
<dbReference type="InterPro" id="IPR013328">
    <property type="entry name" value="6PGD_dom2"/>
</dbReference>
<protein>
    <recommendedName>
        <fullName evidence="4">2-dehydropantoate 2-reductase</fullName>
        <ecNumber evidence="4">1.1.1.169</ecNumber>
    </recommendedName>
    <alternativeName>
        <fullName evidence="4">Ketopantoate reductase</fullName>
    </alternativeName>
</protein>
<dbReference type="PANTHER" id="PTHR21708">
    <property type="entry name" value="PROBABLE 2-DEHYDROPANTOATE 2-REDUCTASE"/>
    <property type="match status" value="1"/>
</dbReference>
<dbReference type="Pfam" id="PF08546">
    <property type="entry name" value="ApbA_C"/>
    <property type="match status" value="1"/>
</dbReference>
<dbReference type="SUPFAM" id="SSF48179">
    <property type="entry name" value="6-phosphogluconate dehydrogenase C-terminal domain-like"/>
    <property type="match status" value="1"/>
</dbReference>
<evidence type="ECO:0000256" key="4">
    <source>
        <dbReference type="RuleBase" id="RU362068"/>
    </source>
</evidence>
<dbReference type="EC" id="1.1.1.169" evidence="4"/>
<keyword evidence="2 4" id="KW-0521">NADP</keyword>
<dbReference type="AlphaFoldDB" id="A0A6B3VXQ3"/>
<dbReference type="Gene3D" id="3.40.50.720">
    <property type="entry name" value="NAD(P)-binding Rossmann-like Domain"/>
    <property type="match status" value="1"/>
</dbReference>
<gene>
    <name evidence="8" type="ORF">G4D64_05975</name>
    <name evidence="7" type="ORF">H1Z61_06005</name>
</gene>
<keyword evidence="9" id="KW-1185">Reference proteome</keyword>
<dbReference type="InterPro" id="IPR051402">
    <property type="entry name" value="KPR-Related"/>
</dbReference>
<dbReference type="InterPro" id="IPR008927">
    <property type="entry name" value="6-PGluconate_DH-like_C_sf"/>
</dbReference>
<comment type="caution">
    <text evidence="8">The sequence shown here is derived from an EMBL/GenBank/DDBJ whole genome shotgun (WGS) entry which is preliminary data.</text>
</comment>
<feature type="domain" description="Ketopantoate reductase C-terminal" evidence="6">
    <location>
        <begin position="182"/>
        <end position="302"/>
    </location>
</feature>
<dbReference type="EMBL" id="JACEIO010000010">
    <property type="protein sequence ID" value="MBA4536709.1"/>
    <property type="molecule type" value="Genomic_DNA"/>
</dbReference>
<dbReference type="SUPFAM" id="SSF51735">
    <property type="entry name" value="NAD(P)-binding Rossmann-fold domains"/>
    <property type="match status" value="1"/>
</dbReference>
<comment type="pathway">
    <text evidence="4">Cofactor biosynthesis; (R)-pantothenate biosynthesis; (R)-pantoate from 3-methyl-2-oxobutanoate: step 2/2.</text>
</comment>
<dbReference type="GO" id="GO:0015940">
    <property type="term" value="P:pantothenate biosynthetic process"/>
    <property type="evidence" value="ECO:0007669"/>
    <property type="project" value="UniProtKB-UniPathway"/>
</dbReference>
<dbReference type="InterPro" id="IPR013752">
    <property type="entry name" value="KPA_reductase"/>
</dbReference>